<gene>
    <name evidence="3" type="ORF">GF339_10110</name>
</gene>
<proteinExistence type="predicted"/>
<dbReference type="Proteomes" id="UP000649604">
    <property type="component" value="Unassembled WGS sequence"/>
</dbReference>
<reference evidence="3" key="1">
    <citation type="submission" date="2019-11" db="EMBL/GenBank/DDBJ databases">
        <title>Microbial mats filling the niche in hypersaline microbial mats.</title>
        <authorList>
            <person name="Wong H.L."/>
            <person name="Macleod F.I."/>
            <person name="White R.A. III"/>
            <person name="Burns B.P."/>
        </authorList>
    </citation>
    <scope>NUCLEOTIDE SEQUENCE</scope>
    <source>
        <strain evidence="3">Rbin_158</strain>
    </source>
</reference>
<dbReference type="InterPro" id="IPR051082">
    <property type="entry name" value="Pentapeptide-BTB/POZ_domain"/>
</dbReference>
<name>A0A9D5Q611_9BACT</name>
<dbReference type="Pfam" id="PF00805">
    <property type="entry name" value="Pentapeptide"/>
    <property type="match status" value="3"/>
</dbReference>
<dbReference type="Pfam" id="PF22735">
    <property type="entry name" value="NNH3"/>
    <property type="match status" value="1"/>
</dbReference>
<evidence type="ECO:0000313" key="3">
    <source>
        <dbReference type="EMBL" id="MBD3324928.1"/>
    </source>
</evidence>
<dbReference type="Gene3D" id="2.160.20.80">
    <property type="entry name" value="E3 ubiquitin-protein ligase SopA"/>
    <property type="match status" value="1"/>
</dbReference>
<organism evidence="3 4">
    <name type="scientific">candidate division KSB3 bacterium</name>
    <dbReference type="NCBI Taxonomy" id="2044937"/>
    <lineage>
        <taxon>Bacteria</taxon>
        <taxon>candidate division KSB3</taxon>
    </lineage>
</organism>
<evidence type="ECO:0000259" key="2">
    <source>
        <dbReference type="Pfam" id="PF22735"/>
    </source>
</evidence>
<comment type="caution">
    <text evidence="3">The sequence shown here is derived from an EMBL/GenBank/DDBJ whole genome shotgun (WGS) entry which is preliminary data.</text>
</comment>
<evidence type="ECO:0000259" key="1">
    <source>
        <dbReference type="Pfam" id="PF05729"/>
    </source>
</evidence>
<dbReference type="InterPro" id="IPR027417">
    <property type="entry name" value="P-loop_NTPase"/>
</dbReference>
<protein>
    <submittedName>
        <fullName evidence="3">NACHT domain-containing protein</fullName>
    </submittedName>
</protein>
<dbReference type="EMBL" id="WJJP01000320">
    <property type="protein sequence ID" value="MBD3324928.1"/>
    <property type="molecule type" value="Genomic_DNA"/>
</dbReference>
<feature type="domain" description="NACHT" evidence="1">
    <location>
        <begin position="300"/>
        <end position="456"/>
    </location>
</feature>
<accession>A0A9D5Q611</accession>
<dbReference type="PANTHER" id="PTHR14136">
    <property type="entry name" value="BTB_POZ DOMAIN-CONTAINING PROTEIN KCTD9"/>
    <property type="match status" value="1"/>
</dbReference>
<dbReference type="PANTHER" id="PTHR14136:SF17">
    <property type="entry name" value="BTB_POZ DOMAIN-CONTAINING PROTEIN KCTD9"/>
    <property type="match status" value="1"/>
</dbReference>
<dbReference type="Gene3D" id="3.40.50.300">
    <property type="entry name" value="P-loop containing nucleotide triphosphate hydrolases"/>
    <property type="match status" value="1"/>
</dbReference>
<dbReference type="SUPFAM" id="SSF52540">
    <property type="entry name" value="P-loop containing nucleoside triphosphate hydrolases"/>
    <property type="match status" value="2"/>
</dbReference>
<dbReference type="Pfam" id="PF05729">
    <property type="entry name" value="NACHT"/>
    <property type="match status" value="1"/>
</dbReference>
<dbReference type="SUPFAM" id="SSF141571">
    <property type="entry name" value="Pentapeptide repeat-like"/>
    <property type="match status" value="1"/>
</dbReference>
<dbReference type="InterPro" id="IPR054568">
    <property type="entry name" value="NNH3"/>
</dbReference>
<sequence length="960" mass="109817">MGTTLQDVISKLNALQLDDVHGAAIFLKGIDLLVDYIDFPWREMMQRIFPAAPFVTGFLRQMQAQHPEEFDLHTYAALAIQHAYLDAFQSAMNMAKLRLDMRFDLNQEPIPEQQRQALHNAIEQFREVEIDVTQIDFPHLHESSLVRDYLETISVMWLQARVFRHEDDAYEVANRARQISDLLYPHLLQILVEYGDFYAPLTEYVDETYHRELQRHGDVERYRASLMRRVLKPLFHEPVTLSDVYVELDATDSTRKQKFPESVRFHESFREITEDHWQEGKTSQLLQTVLDHLEAHHDQVLFIQGDPGSGKTTFCHLLAATVAAERLEWLPVLICLRDFRFDPKIQFEDGVKQYLAPSFTLTDALLRTRRVLFILDGFDQLHFSADPTSSLQVFFDHLACFQKTCAAGNRVSHKVLVTGRSSQIQDIESDLPANFLRLKIEQMGTSQVEAWVSQWATLWGESTATEFQTFLEHAKVLQPPPDEPAESLATLAHEPLVLYMLAAMARGGVPIRELLETPTGRTDIYDRFVSWVCGDTRTYYIGYHTNRLLEQSAVSPPDLRRFLQEAAFFTWHSGQEGVPINQMSRYLGATVPETTRTLLTSGFDGIQNQLLSFPFPLHDQDTRPVTFCHKTFREYLAAEKIAEVLKDLGQSPQSPSAQLNDIRAIAARIYAVFGTALLTEEIRTFVLRILTHTLSPQAIRQIAARLYPVYLGYSDGLWMNEGLSRTQANELRRHGVHRDVLQCEVYAGINLFVFLCHLYQEIGEPFDICGREQDGTFDPNRFRKILGFGELIGTFALFRRIHHLLGRVRLRGANLLCANLRRGNLEGADLEGVILRDANLRSANVRGANLQHADLRVANLQDADFRDVDLRGANLEDANLRETNFQQANLQEANLLCADLRNADLQDAQLQKTVLYGVNLRGANLQGADVTDAMIPEQHLTNYRHLFSPEQLQQLHIIQD</sequence>
<dbReference type="InterPro" id="IPR007111">
    <property type="entry name" value="NACHT_NTPase"/>
</dbReference>
<dbReference type="AlphaFoldDB" id="A0A9D5Q611"/>
<feature type="domain" description="NACHT N-terminal Helical" evidence="2">
    <location>
        <begin position="30"/>
        <end position="241"/>
    </location>
</feature>
<evidence type="ECO:0000313" key="4">
    <source>
        <dbReference type="Proteomes" id="UP000649604"/>
    </source>
</evidence>
<dbReference type="InterPro" id="IPR001646">
    <property type="entry name" value="5peptide_repeat"/>
</dbReference>